<proteinExistence type="predicted"/>
<reference evidence="1" key="1">
    <citation type="submission" date="2023-08" db="EMBL/GenBank/DDBJ databases">
        <title>A de novo genome assembly of Solanum verrucosum Schlechtendal, a Mexican diploid species geographically isolated from the other diploid A-genome species in potato relatives.</title>
        <authorList>
            <person name="Hosaka K."/>
        </authorList>
    </citation>
    <scope>NUCLEOTIDE SEQUENCE</scope>
    <source>
        <tissue evidence="1">Young leaves</tissue>
    </source>
</reference>
<dbReference type="Proteomes" id="UP001234989">
    <property type="component" value="Chromosome 8"/>
</dbReference>
<evidence type="ECO:0000313" key="2">
    <source>
        <dbReference type="Proteomes" id="UP001234989"/>
    </source>
</evidence>
<dbReference type="AlphaFoldDB" id="A0AAF0U9Q5"/>
<protein>
    <submittedName>
        <fullName evidence="1">Uncharacterized protein</fullName>
    </submittedName>
</protein>
<name>A0AAF0U9Q5_SOLVR</name>
<gene>
    <name evidence="1" type="ORF">MTR67_035558</name>
</gene>
<sequence>MDCEKTSNVDIPSPYVGLRILLVGHNTTSLSNVAAILENILLK</sequence>
<evidence type="ECO:0000313" key="1">
    <source>
        <dbReference type="EMBL" id="WMV42173.1"/>
    </source>
</evidence>
<organism evidence="1 2">
    <name type="scientific">Solanum verrucosum</name>
    <dbReference type="NCBI Taxonomy" id="315347"/>
    <lineage>
        <taxon>Eukaryota</taxon>
        <taxon>Viridiplantae</taxon>
        <taxon>Streptophyta</taxon>
        <taxon>Embryophyta</taxon>
        <taxon>Tracheophyta</taxon>
        <taxon>Spermatophyta</taxon>
        <taxon>Magnoliopsida</taxon>
        <taxon>eudicotyledons</taxon>
        <taxon>Gunneridae</taxon>
        <taxon>Pentapetalae</taxon>
        <taxon>asterids</taxon>
        <taxon>lamiids</taxon>
        <taxon>Solanales</taxon>
        <taxon>Solanaceae</taxon>
        <taxon>Solanoideae</taxon>
        <taxon>Solaneae</taxon>
        <taxon>Solanum</taxon>
    </lineage>
</organism>
<accession>A0AAF0U9Q5</accession>
<dbReference type="EMBL" id="CP133619">
    <property type="protein sequence ID" value="WMV42173.1"/>
    <property type="molecule type" value="Genomic_DNA"/>
</dbReference>
<keyword evidence="2" id="KW-1185">Reference proteome</keyword>